<feature type="domain" description="RNA polymerase sigma-70 ECF-like HTH" evidence="1">
    <location>
        <begin position="5"/>
        <end position="183"/>
    </location>
</feature>
<dbReference type="RefSeq" id="WP_263540915.1">
    <property type="nucleotide sequence ID" value="NZ_JAOVZO020000019.1"/>
</dbReference>
<proteinExistence type="predicted"/>
<dbReference type="NCBIfam" id="TIGR02999">
    <property type="entry name" value="Sig-70_X6"/>
    <property type="match status" value="1"/>
</dbReference>
<dbReference type="Proteomes" id="UP001139971">
    <property type="component" value="Unassembled WGS sequence"/>
</dbReference>
<protein>
    <submittedName>
        <fullName evidence="2">ECF-type sigma factor</fullName>
    </submittedName>
</protein>
<dbReference type="AlphaFoldDB" id="A0A9X3YP33"/>
<sequence length="186" mass="20626">MSRPELTDLLAGLDRGDPAAQERLFALVYDELKRVARGHLRRAQAGLTVNPTALLHEAWIRFARGSGEIQGTAHFYNVIAQAMRQIIVDASIRKAAPRHGGGLVRTELTDRIEQADKPLDELVALDAALVRLKAFDPELAQLVEWHSFVGLPLNEIARVRGVSERTAKRHWSIARAFLGDAIRQGV</sequence>
<comment type="caution">
    <text evidence="2">The sequence shown here is derived from an EMBL/GenBank/DDBJ whole genome shotgun (WGS) entry which is preliminary data.</text>
</comment>
<organism evidence="2 3">
    <name type="scientific">Tahibacter soli</name>
    <dbReference type="NCBI Taxonomy" id="2983605"/>
    <lineage>
        <taxon>Bacteria</taxon>
        <taxon>Pseudomonadati</taxon>
        <taxon>Pseudomonadota</taxon>
        <taxon>Gammaproteobacteria</taxon>
        <taxon>Lysobacterales</taxon>
        <taxon>Rhodanobacteraceae</taxon>
        <taxon>Tahibacter</taxon>
    </lineage>
</organism>
<dbReference type="SUPFAM" id="SSF88659">
    <property type="entry name" value="Sigma3 and sigma4 domains of RNA polymerase sigma factors"/>
    <property type="match status" value="1"/>
</dbReference>
<dbReference type="Gene3D" id="1.10.10.10">
    <property type="entry name" value="Winged helix-like DNA-binding domain superfamily/Winged helix DNA-binding domain"/>
    <property type="match status" value="1"/>
</dbReference>
<dbReference type="EMBL" id="JAOVZO020000019">
    <property type="protein sequence ID" value="MDC8014845.1"/>
    <property type="molecule type" value="Genomic_DNA"/>
</dbReference>
<accession>A0A9X3YP33</accession>
<dbReference type="Pfam" id="PF07638">
    <property type="entry name" value="Sigma70_ECF"/>
    <property type="match status" value="1"/>
</dbReference>
<evidence type="ECO:0000259" key="1">
    <source>
        <dbReference type="Pfam" id="PF07638"/>
    </source>
</evidence>
<dbReference type="InterPro" id="IPR011517">
    <property type="entry name" value="RNA_pol_sigma70_ECF-like"/>
</dbReference>
<evidence type="ECO:0000313" key="3">
    <source>
        <dbReference type="Proteomes" id="UP001139971"/>
    </source>
</evidence>
<reference evidence="2" key="1">
    <citation type="submission" date="2023-02" db="EMBL/GenBank/DDBJ databases">
        <title>Tahibacter soli sp. nov. isolated from soil.</title>
        <authorList>
            <person name="Baek J.H."/>
            <person name="Lee J.K."/>
            <person name="Choi D.G."/>
            <person name="Jeon C.O."/>
        </authorList>
    </citation>
    <scope>NUCLEOTIDE SEQUENCE</scope>
    <source>
        <strain evidence="2">BL</strain>
    </source>
</reference>
<dbReference type="InterPro" id="IPR053812">
    <property type="entry name" value="HTH_Sigma70_ECF-like"/>
</dbReference>
<keyword evidence="3" id="KW-1185">Reference proteome</keyword>
<dbReference type="InterPro" id="IPR013324">
    <property type="entry name" value="RNA_pol_sigma_r3/r4-like"/>
</dbReference>
<gene>
    <name evidence="2" type="ORF">OD750_020050</name>
</gene>
<name>A0A9X3YP33_9GAMM</name>
<evidence type="ECO:0000313" key="2">
    <source>
        <dbReference type="EMBL" id="MDC8014845.1"/>
    </source>
</evidence>
<dbReference type="InterPro" id="IPR036388">
    <property type="entry name" value="WH-like_DNA-bd_sf"/>
</dbReference>